<dbReference type="Proteomes" id="UP001528411">
    <property type="component" value="Unassembled WGS sequence"/>
</dbReference>
<dbReference type="PANTHER" id="PTHR32182:SF0">
    <property type="entry name" value="DNA REPLICATION AND REPAIR PROTEIN RECF"/>
    <property type="match status" value="1"/>
</dbReference>
<dbReference type="InterPro" id="IPR027417">
    <property type="entry name" value="P-loop_NTPase"/>
</dbReference>
<evidence type="ECO:0000313" key="2">
    <source>
        <dbReference type="EMBL" id="MDC2889854.1"/>
    </source>
</evidence>
<dbReference type="RefSeq" id="WP_272181195.1">
    <property type="nucleotide sequence ID" value="NZ_JAQOMS010000002.1"/>
</dbReference>
<proteinExistence type="predicted"/>
<sequence>MLVKSVIISNFRNIESANLITDKTVNVFYGKNGGGKTSVLEALFYLGRAKSFRTSKRKTLVNNDSERFAVSAGLVQHGNEHRLGIGLELAGESLIKLDGEVVSRLSEASSLFPTQVITPESFDVFLAPLKHDVVLLILVCSTWNTNTKRNGLSMRESISRQTRY</sequence>
<dbReference type="Gene3D" id="3.40.50.300">
    <property type="entry name" value="P-loop containing nucleotide triphosphate hydrolases"/>
    <property type="match status" value="1"/>
</dbReference>
<keyword evidence="3" id="KW-1185">Reference proteome</keyword>
<gene>
    <name evidence="2" type="ORF">PN838_15100</name>
</gene>
<dbReference type="SUPFAM" id="SSF52540">
    <property type="entry name" value="P-loop containing nucleoside triphosphate hydrolases"/>
    <property type="match status" value="1"/>
</dbReference>
<reference evidence="2 3" key="1">
    <citation type="submission" date="2023-01" db="EMBL/GenBank/DDBJ databases">
        <title>Psychrosphaera sp. nov., isolated from marine algae.</title>
        <authorList>
            <person name="Bayburt H."/>
            <person name="Choi B.J."/>
            <person name="Kim J.M."/>
            <person name="Choi D.G."/>
            <person name="Jeon C.O."/>
        </authorList>
    </citation>
    <scope>NUCLEOTIDE SEQUENCE [LARGE SCALE GENOMIC DNA]</scope>
    <source>
        <strain evidence="2 3">G1-22</strain>
    </source>
</reference>
<protein>
    <submittedName>
        <fullName evidence="2">AAA family ATPase</fullName>
    </submittedName>
</protein>
<feature type="domain" description="RecF/RecN/SMC N-terminal" evidence="1">
    <location>
        <begin position="3"/>
        <end position="120"/>
    </location>
</feature>
<evidence type="ECO:0000259" key="1">
    <source>
        <dbReference type="Pfam" id="PF02463"/>
    </source>
</evidence>
<evidence type="ECO:0000313" key="3">
    <source>
        <dbReference type="Proteomes" id="UP001528411"/>
    </source>
</evidence>
<dbReference type="InterPro" id="IPR003395">
    <property type="entry name" value="RecF/RecN/SMC_N"/>
</dbReference>
<name>A0ABT5FFP0_9GAMM</name>
<dbReference type="EMBL" id="JAQOMS010000002">
    <property type="protein sequence ID" value="MDC2889854.1"/>
    <property type="molecule type" value="Genomic_DNA"/>
</dbReference>
<accession>A0ABT5FFP0</accession>
<comment type="caution">
    <text evidence="2">The sequence shown here is derived from an EMBL/GenBank/DDBJ whole genome shotgun (WGS) entry which is preliminary data.</text>
</comment>
<organism evidence="2 3">
    <name type="scientific">Psychrosphaera algicola</name>
    <dbReference type="NCBI Taxonomy" id="3023714"/>
    <lineage>
        <taxon>Bacteria</taxon>
        <taxon>Pseudomonadati</taxon>
        <taxon>Pseudomonadota</taxon>
        <taxon>Gammaproteobacteria</taxon>
        <taxon>Alteromonadales</taxon>
        <taxon>Pseudoalteromonadaceae</taxon>
        <taxon>Psychrosphaera</taxon>
    </lineage>
</organism>
<dbReference type="PANTHER" id="PTHR32182">
    <property type="entry name" value="DNA REPLICATION AND REPAIR PROTEIN RECF"/>
    <property type="match status" value="1"/>
</dbReference>
<dbReference type="Pfam" id="PF02463">
    <property type="entry name" value="SMC_N"/>
    <property type="match status" value="1"/>
</dbReference>